<keyword evidence="4" id="KW-0472">Membrane</keyword>
<dbReference type="AlphaFoldDB" id="A0A9E2L5F1"/>
<evidence type="ECO:0000313" key="6">
    <source>
        <dbReference type="EMBL" id="MBU3853180.1"/>
    </source>
</evidence>
<evidence type="ECO:0000313" key="7">
    <source>
        <dbReference type="Proteomes" id="UP000823865"/>
    </source>
</evidence>
<feature type="coiled-coil region" evidence="3">
    <location>
        <begin position="138"/>
        <end position="235"/>
    </location>
</feature>
<gene>
    <name evidence="6" type="ORF">H9789_05080</name>
</gene>
<keyword evidence="2 3" id="KW-0175">Coiled coil</keyword>
<feature type="domain" description="CzcB-like C-terminal circularly permuted SH3-like" evidence="5">
    <location>
        <begin position="358"/>
        <end position="400"/>
    </location>
</feature>
<dbReference type="Pfam" id="PF25975">
    <property type="entry name" value="CzcB_C"/>
    <property type="match status" value="1"/>
</dbReference>
<dbReference type="InterPro" id="IPR050465">
    <property type="entry name" value="UPF0194_transport"/>
</dbReference>
<organism evidence="6 7">
    <name type="scientific">Candidatus Paraprevotella stercoravium</name>
    <dbReference type="NCBI Taxonomy" id="2838725"/>
    <lineage>
        <taxon>Bacteria</taxon>
        <taxon>Pseudomonadati</taxon>
        <taxon>Bacteroidota</taxon>
        <taxon>Bacteroidia</taxon>
        <taxon>Bacteroidales</taxon>
        <taxon>Prevotellaceae</taxon>
        <taxon>Paraprevotella</taxon>
    </lineage>
</organism>
<comment type="caution">
    <text evidence="6">The sequence shown here is derived from an EMBL/GenBank/DDBJ whole genome shotgun (WGS) entry which is preliminary data.</text>
</comment>
<keyword evidence="4" id="KW-1133">Transmembrane helix</keyword>
<dbReference type="Gene3D" id="2.40.50.100">
    <property type="match status" value="1"/>
</dbReference>
<accession>A0A9E2L5F1</accession>
<dbReference type="Gene3D" id="2.40.30.170">
    <property type="match status" value="1"/>
</dbReference>
<reference evidence="6" key="2">
    <citation type="submission" date="2021-04" db="EMBL/GenBank/DDBJ databases">
        <authorList>
            <person name="Gilroy R."/>
        </authorList>
    </citation>
    <scope>NUCLEOTIDE SEQUENCE</scope>
    <source>
        <strain evidence="6">G3-2149</strain>
    </source>
</reference>
<feature type="transmembrane region" description="Helical" evidence="4">
    <location>
        <begin position="17"/>
        <end position="37"/>
    </location>
</feature>
<dbReference type="EMBL" id="JAHLFU010000098">
    <property type="protein sequence ID" value="MBU3853180.1"/>
    <property type="molecule type" value="Genomic_DNA"/>
</dbReference>
<dbReference type="PANTHER" id="PTHR32347">
    <property type="entry name" value="EFFLUX SYSTEM COMPONENT YKNX-RELATED"/>
    <property type="match status" value="1"/>
</dbReference>
<dbReference type="InterPro" id="IPR058649">
    <property type="entry name" value="CzcB_C"/>
</dbReference>
<keyword evidence="4" id="KW-0812">Transmembrane</keyword>
<protein>
    <submittedName>
        <fullName evidence="6">Efflux RND transporter periplasmic adaptor subunit</fullName>
    </submittedName>
</protein>
<dbReference type="Proteomes" id="UP000823865">
    <property type="component" value="Unassembled WGS sequence"/>
</dbReference>
<dbReference type="PANTHER" id="PTHR32347:SF14">
    <property type="entry name" value="EFFLUX SYSTEM COMPONENT YKNX-RELATED"/>
    <property type="match status" value="1"/>
</dbReference>
<evidence type="ECO:0000256" key="1">
    <source>
        <dbReference type="ARBA" id="ARBA00004196"/>
    </source>
</evidence>
<evidence type="ECO:0000256" key="3">
    <source>
        <dbReference type="SAM" id="Coils"/>
    </source>
</evidence>
<sequence length="414" mass="46948">MDRPISPVEIRKRRIKIALYVVLSAVVLVGAVLWISGQLQTGVKQTSLVFYTVDSGTIETGVSAYGKVVPAFEERITSPVGSRIMEVYARVGDTVEVGTPLLRLDLQSIENDYKKLLDEEKMKCYQLEQQLGNDKIYLNDLEMQIRIAEMKLDRMKVDWNNERYLDSLGSGTADQVRQAELSYTTSRMELEQLRQKVENERQARRTELKIKQLDLEIFRRSMEEKRRTLEDARIRSPRRAVLTFVNTQIGAQVSQGEEVAVVSDLSHFQIEGSLSDTYADLIRVGAKVLVKVNDQVFPGMVSGVTPLSDNGMISFSVQLDDKVSSRLRPGVKADLYVVHAVRENAIRMANASFYTGPGEYQLFVQDGDELVRRRVRLGECDFDHVEVLDGLKEGERVVVSDLSSYKDKMVLKIR</sequence>
<proteinExistence type="predicted"/>
<evidence type="ECO:0000256" key="4">
    <source>
        <dbReference type="SAM" id="Phobius"/>
    </source>
</evidence>
<dbReference type="GO" id="GO:0030313">
    <property type="term" value="C:cell envelope"/>
    <property type="evidence" value="ECO:0007669"/>
    <property type="project" value="UniProtKB-SubCell"/>
</dbReference>
<reference evidence="6" key="1">
    <citation type="journal article" date="2021" name="PeerJ">
        <title>Extensive microbial diversity within the chicken gut microbiome revealed by metagenomics and culture.</title>
        <authorList>
            <person name="Gilroy R."/>
            <person name="Ravi A."/>
            <person name="Getino M."/>
            <person name="Pursley I."/>
            <person name="Horton D.L."/>
            <person name="Alikhan N.F."/>
            <person name="Baker D."/>
            <person name="Gharbi K."/>
            <person name="Hall N."/>
            <person name="Watson M."/>
            <person name="Adriaenssens E.M."/>
            <person name="Foster-Nyarko E."/>
            <person name="Jarju S."/>
            <person name="Secka A."/>
            <person name="Antonio M."/>
            <person name="Oren A."/>
            <person name="Chaudhuri R.R."/>
            <person name="La Ragione R."/>
            <person name="Hildebrand F."/>
            <person name="Pallen M.J."/>
        </authorList>
    </citation>
    <scope>NUCLEOTIDE SEQUENCE</scope>
    <source>
        <strain evidence="6">G3-2149</strain>
    </source>
</reference>
<evidence type="ECO:0000256" key="2">
    <source>
        <dbReference type="ARBA" id="ARBA00023054"/>
    </source>
</evidence>
<comment type="subcellular location">
    <subcellularLocation>
        <location evidence="1">Cell envelope</location>
    </subcellularLocation>
</comment>
<dbReference type="Gene3D" id="2.40.420.20">
    <property type="match status" value="1"/>
</dbReference>
<evidence type="ECO:0000259" key="5">
    <source>
        <dbReference type="Pfam" id="PF25975"/>
    </source>
</evidence>
<name>A0A9E2L5F1_9BACT</name>